<dbReference type="OrthoDB" id="179940at2"/>
<protein>
    <submittedName>
        <fullName evidence="2">Squalene cyclase</fullName>
        <ecNumber evidence="2">5.4.99.17</ecNumber>
    </submittedName>
</protein>
<accession>S0EWC1</accession>
<dbReference type="CDD" id="cd00688">
    <property type="entry name" value="ISOPREN_C2_like"/>
    <property type="match status" value="1"/>
</dbReference>
<dbReference type="SUPFAM" id="SSF48239">
    <property type="entry name" value="Terpenoid cyclases/Protein prenyltransferases"/>
    <property type="match status" value="1"/>
</dbReference>
<dbReference type="AlphaFoldDB" id="S0EWC1"/>
<sequence length="371" mass="41258">MRHLLYKMSVYVVFLAISLIGARTAAAAPDALIAQAQKAVQKGINYLHRVQEKDGSWSHYPGTTALALAALLRNGHNELNDPAVAHGIQYLLHLVKPNGGIYDDRDPNLALPNYNTSLSMMALYLTHNPAYKPIIAKAQKFLEDSQFGATDGMKPSNPFYGGIGYGSDPDDHPDLSNLATALEALKDTGVPANAPVWKRAIIFLQRVQNRKESNDQAWAKTGPNDGGFVYDPLGGSKSPQGYRTSYGSMTYEGLKSYIYCNVSRKDPRAQAAWNWIRSHYSVTTNPGMGTAALYYYYHTMAKTLAVYGQKYVIDTHGKPHDWQKDLIQQLIRLQHPDGSWFNTNARFWENQPALVTSYTLIALAYCLHPNS</sequence>
<dbReference type="STRING" id="454171.CP488_01018"/>
<gene>
    <name evidence="2" type="ORF">CCALI_00139</name>
</gene>
<dbReference type="KEGG" id="ccz:CCALI_00139"/>
<evidence type="ECO:0000313" key="3">
    <source>
        <dbReference type="Proteomes" id="UP000014227"/>
    </source>
</evidence>
<dbReference type="GO" id="GO:0051007">
    <property type="term" value="F:squalene-hopene cyclase activity"/>
    <property type="evidence" value="ECO:0007669"/>
    <property type="project" value="UniProtKB-EC"/>
</dbReference>
<keyword evidence="2" id="KW-0413">Isomerase</keyword>
<dbReference type="InParanoid" id="S0EWC1"/>
<evidence type="ECO:0000313" key="2">
    <source>
        <dbReference type="EMBL" id="CCW33978.1"/>
    </source>
</evidence>
<proteinExistence type="predicted"/>
<dbReference type="EMBL" id="HF951689">
    <property type="protein sequence ID" value="CCW33978.1"/>
    <property type="molecule type" value="Genomic_DNA"/>
</dbReference>
<keyword evidence="1" id="KW-0732">Signal</keyword>
<organism evidence="2 3">
    <name type="scientific">Chthonomonas calidirosea (strain DSM 23976 / ICMP 18418 / T49)</name>
    <dbReference type="NCBI Taxonomy" id="1303518"/>
    <lineage>
        <taxon>Bacteria</taxon>
        <taxon>Bacillati</taxon>
        <taxon>Armatimonadota</taxon>
        <taxon>Chthonomonadia</taxon>
        <taxon>Chthonomonadales</taxon>
        <taxon>Chthonomonadaceae</taxon>
        <taxon>Chthonomonas</taxon>
    </lineage>
</organism>
<dbReference type="EC" id="5.4.99.17" evidence="2"/>
<feature type="signal peptide" evidence="1">
    <location>
        <begin position="1"/>
        <end position="27"/>
    </location>
</feature>
<name>S0EWC1_CHTCT</name>
<reference evidence="3" key="1">
    <citation type="submission" date="2013-03" db="EMBL/GenBank/DDBJ databases">
        <title>Genome sequence of Chthonomonas calidirosea, the first sequenced genome from the Armatimonadetes phylum (formally candidate division OP10).</title>
        <authorList>
            <person name="Lee K.C.Y."/>
            <person name="Morgan X.C."/>
            <person name="Dunfield P.F."/>
            <person name="Tamas I."/>
            <person name="Houghton K.M."/>
            <person name="Vyssotski M."/>
            <person name="Ryan J.L.J."/>
            <person name="Lagutin K."/>
            <person name="McDonald I.R."/>
            <person name="Stott M.B."/>
        </authorList>
    </citation>
    <scope>NUCLEOTIDE SEQUENCE [LARGE SCALE GENOMIC DNA]</scope>
    <source>
        <strain evidence="3">DSM 23976 / ICMP 18418 / T49</strain>
    </source>
</reference>
<dbReference type="Proteomes" id="UP000014227">
    <property type="component" value="Chromosome I"/>
</dbReference>
<dbReference type="RefSeq" id="WP_016481542.1">
    <property type="nucleotide sequence ID" value="NC_021487.1"/>
</dbReference>
<dbReference type="eggNOG" id="COG1657">
    <property type="taxonomic scope" value="Bacteria"/>
</dbReference>
<dbReference type="InterPro" id="IPR008930">
    <property type="entry name" value="Terpenoid_cyclase/PrenylTrfase"/>
</dbReference>
<evidence type="ECO:0000256" key="1">
    <source>
        <dbReference type="SAM" id="SignalP"/>
    </source>
</evidence>
<dbReference type="HOGENOM" id="CLU_694168_0_0_0"/>
<dbReference type="PATRIC" id="fig|1303518.3.peg.142"/>
<feature type="chain" id="PRO_5004486153" evidence="1">
    <location>
        <begin position="28"/>
        <end position="371"/>
    </location>
</feature>
<keyword evidence="3" id="KW-1185">Reference proteome</keyword>
<dbReference type="Gene3D" id="1.50.10.20">
    <property type="match status" value="2"/>
</dbReference>